<reference evidence="2" key="1">
    <citation type="submission" date="2022-04" db="EMBL/GenBank/DDBJ databases">
        <title>Carnegiea gigantea Genome sequencing and assembly v2.</title>
        <authorList>
            <person name="Copetti D."/>
            <person name="Sanderson M.J."/>
            <person name="Burquez A."/>
            <person name="Wojciechowski M.F."/>
        </authorList>
    </citation>
    <scope>NUCLEOTIDE SEQUENCE</scope>
    <source>
        <strain evidence="2">SGP5-SGP5p</strain>
        <tissue evidence="2">Aerial part</tissue>
    </source>
</reference>
<accession>A0A9Q1Q7D1</accession>
<evidence type="ECO:0000313" key="3">
    <source>
        <dbReference type="Proteomes" id="UP001153076"/>
    </source>
</evidence>
<protein>
    <submittedName>
        <fullName evidence="2">Uncharacterized protein</fullName>
    </submittedName>
</protein>
<evidence type="ECO:0000256" key="1">
    <source>
        <dbReference type="SAM" id="MobiDB-lite"/>
    </source>
</evidence>
<feature type="compositionally biased region" description="Basic and acidic residues" evidence="1">
    <location>
        <begin position="244"/>
        <end position="260"/>
    </location>
</feature>
<dbReference type="OrthoDB" id="1749483at2759"/>
<sequence length="318" mass="35810">MKHFQRSPCVASGLFQAATWPSSTTQPPWFCPWCFSCNSWLQLIASLQQLSTPFQGLIGRCRFMSSGNYNVRHTKRTFRVSTGRGPVPNQKPVVEALGNNSKVFSIFIDNLPKDLNTSNFKDLLNSIKEVLDAHIPDKFGRTTGRKYGVTAIEHMNGKTVSYYKLHVMWVGFQKRLANRGRTGSTLLKEDIHERLSDNSKTIAQPLDSAHSARFTLGSFGPKYQVLITPFDGPLEMKLQLHMKSERCEHSSKGKKSDSKNSKSNHNSPTPTEIAKEALDFGGKLGISVMSDAISTIRRIIRSLIKELKNKRQTTYLHH</sequence>
<proteinExistence type="predicted"/>
<dbReference type="Proteomes" id="UP001153076">
    <property type="component" value="Unassembled WGS sequence"/>
</dbReference>
<dbReference type="SUPFAM" id="SSF54928">
    <property type="entry name" value="RNA-binding domain, RBD"/>
    <property type="match status" value="1"/>
</dbReference>
<feature type="region of interest" description="Disordered" evidence="1">
    <location>
        <begin position="244"/>
        <end position="271"/>
    </location>
</feature>
<dbReference type="InterPro" id="IPR035979">
    <property type="entry name" value="RBD_domain_sf"/>
</dbReference>
<name>A0A9Q1Q7D1_9CARY</name>
<dbReference type="GO" id="GO:0003676">
    <property type="term" value="F:nucleic acid binding"/>
    <property type="evidence" value="ECO:0007669"/>
    <property type="project" value="InterPro"/>
</dbReference>
<organism evidence="2 3">
    <name type="scientific">Carnegiea gigantea</name>
    <dbReference type="NCBI Taxonomy" id="171969"/>
    <lineage>
        <taxon>Eukaryota</taxon>
        <taxon>Viridiplantae</taxon>
        <taxon>Streptophyta</taxon>
        <taxon>Embryophyta</taxon>
        <taxon>Tracheophyta</taxon>
        <taxon>Spermatophyta</taxon>
        <taxon>Magnoliopsida</taxon>
        <taxon>eudicotyledons</taxon>
        <taxon>Gunneridae</taxon>
        <taxon>Pentapetalae</taxon>
        <taxon>Caryophyllales</taxon>
        <taxon>Cactineae</taxon>
        <taxon>Cactaceae</taxon>
        <taxon>Cactoideae</taxon>
        <taxon>Echinocereeae</taxon>
        <taxon>Carnegiea</taxon>
    </lineage>
</organism>
<comment type="caution">
    <text evidence="2">The sequence shown here is derived from an EMBL/GenBank/DDBJ whole genome shotgun (WGS) entry which is preliminary data.</text>
</comment>
<keyword evidence="3" id="KW-1185">Reference proteome</keyword>
<dbReference type="AlphaFoldDB" id="A0A9Q1Q7D1"/>
<evidence type="ECO:0000313" key="2">
    <source>
        <dbReference type="EMBL" id="KAJ8431623.1"/>
    </source>
</evidence>
<gene>
    <name evidence="2" type="ORF">Cgig2_029031</name>
</gene>
<dbReference type="EMBL" id="JAKOGI010000678">
    <property type="protein sequence ID" value="KAJ8431623.1"/>
    <property type="molecule type" value="Genomic_DNA"/>
</dbReference>
<dbReference type="CDD" id="cd00590">
    <property type="entry name" value="RRM_SF"/>
    <property type="match status" value="1"/>
</dbReference>